<keyword evidence="1" id="KW-0812">Transmembrane</keyword>
<feature type="transmembrane region" description="Helical" evidence="1">
    <location>
        <begin position="88"/>
        <end position="106"/>
    </location>
</feature>
<keyword evidence="1" id="KW-0472">Membrane</keyword>
<dbReference type="RefSeq" id="WP_039324714.1">
    <property type="nucleotide sequence ID" value="NZ_JTLZ01000010.1"/>
</dbReference>
<dbReference type="Proteomes" id="UP000031004">
    <property type="component" value="Unassembled WGS sequence"/>
</dbReference>
<protein>
    <recommendedName>
        <fullName evidence="4">Integral membrane protein</fullName>
    </recommendedName>
</protein>
<feature type="transmembrane region" description="Helical" evidence="1">
    <location>
        <begin position="112"/>
        <end position="132"/>
    </location>
</feature>
<keyword evidence="1" id="KW-1133">Transmembrane helix</keyword>
<proteinExistence type="predicted"/>
<evidence type="ECO:0000313" key="3">
    <source>
        <dbReference type="Proteomes" id="UP000031004"/>
    </source>
</evidence>
<evidence type="ECO:0000256" key="1">
    <source>
        <dbReference type="SAM" id="Phobius"/>
    </source>
</evidence>
<feature type="transmembrane region" description="Helical" evidence="1">
    <location>
        <begin position="55"/>
        <end position="76"/>
    </location>
</feature>
<gene>
    <name evidence="2" type="ORF">QQ44_21790</name>
</gene>
<sequence>MNTMPAQTRRGTAITTAVLSLALAGLSAVLTVIFLFTRFLLEAFDPSSEERLSVWAPTGVAGVVAAIFAVAFTVGAVQLLRHKPSGRVIIIACSVVFAGGWIYGVATDNPGPSLSSIVLVGLPVLTLVFALLPGTKQWCAR</sequence>
<name>A0ABR4YPP9_9MYCO</name>
<feature type="transmembrane region" description="Helical" evidence="1">
    <location>
        <begin position="12"/>
        <end position="35"/>
    </location>
</feature>
<accession>A0ABR4YPP9</accession>
<dbReference type="EMBL" id="JTLZ01000010">
    <property type="protein sequence ID" value="KHO20898.1"/>
    <property type="molecule type" value="Genomic_DNA"/>
</dbReference>
<evidence type="ECO:0008006" key="4">
    <source>
        <dbReference type="Google" id="ProtNLM"/>
    </source>
</evidence>
<organism evidence="2 3">
    <name type="scientific">Mycolicibacterium setense</name>
    <dbReference type="NCBI Taxonomy" id="431269"/>
    <lineage>
        <taxon>Bacteria</taxon>
        <taxon>Bacillati</taxon>
        <taxon>Actinomycetota</taxon>
        <taxon>Actinomycetes</taxon>
        <taxon>Mycobacteriales</taxon>
        <taxon>Mycobacteriaceae</taxon>
        <taxon>Mycolicibacterium</taxon>
    </lineage>
</organism>
<evidence type="ECO:0000313" key="2">
    <source>
        <dbReference type="EMBL" id="KHO20898.1"/>
    </source>
</evidence>
<reference evidence="2 3" key="1">
    <citation type="submission" date="2014-11" db="EMBL/GenBank/DDBJ databases">
        <title>Mycobacterium setense Manresensis Genome.</title>
        <authorList>
            <person name="Rech G."/>
            <person name="Sumoy L."/>
        </authorList>
    </citation>
    <scope>NUCLEOTIDE SEQUENCE [LARGE SCALE GENOMIC DNA]</scope>
    <source>
        <strain evidence="2 3">Manresensis</strain>
    </source>
</reference>
<comment type="caution">
    <text evidence="2">The sequence shown here is derived from an EMBL/GenBank/DDBJ whole genome shotgun (WGS) entry which is preliminary data.</text>
</comment>
<keyword evidence="3" id="KW-1185">Reference proteome</keyword>